<dbReference type="AlphaFoldDB" id="A0A0L8BRP5"/>
<dbReference type="InterPro" id="IPR012347">
    <property type="entry name" value="Ferritin-like"/>
</dbReference>
<evidence type="ECO:0000313" key="3">
    <source>
        <dbReference type="EMBL" id="KOF17184.1"/>
    </source>
</evidence>
<sequence length="142" mass="15486">MRTVLKFAVAAAVVPFVVLSAGTDAKAQMPMPDACKTEASAMKDMNTSGGGMQMGEMADHQKATMESMQKMHPAMMQAMRAKDPDVAFVCGMIAHHMGAISMSEVELKYGDDEQAKSMAQKIIDAQKKEIEEMTTWVKEHAK</sequence>
<dbReference type="Pfam" id="PF03713">
    <property type="entry name" value="DUF305"/>
    <property type="match status" value="1"/>
</dbReference>
<feature type="signal peptide" evidence="1">
    <location>
        <begin position="1"/>
        <end position="20"/>
    </location>
</feature>
<dbReference type="OrthoDB" id="517560at2"/>
<dbReference type="Proteomes" id="UP000037425">
    <property type="component" value="Unassembled WGS sequence"/>
</dbReference>
<dbReference type="InterPro" id="IPR005183">
    <property type="entry name" value="DUF305_CopM-like"/>
</dbReference>
<comment type="caution">
    <text evidence="3">The sequence shown here is derived from an EMBL/GenBank/DDBJ whole genome shotgun (WGS) entry which is preliminary data.</text>
</comment>
<dbReference type="EMBL" id="LGAP01000012">
    <property type="protein sequence ID" value="KOF17184.1"/>
    <property type="molecule type" value="Genomic_DNA"/>
</dbReference>
<evidence type="ECO:0000256" key="1">
    <source>
        <dbReference type="SAM" id="SignalP"/>
    </source>
</evidence>
<keyword evidence="1" id="KW-0732">Signal</keyword>
<accession>A0A0L8BRP5</accession>
<dbReference type="PANTHER" id="PTHR36933:SF1">
    <property type="entry name" value="SLL0788 PROTEIN"/>
    <property type="match status" value="1"/>
</dbReference>
<dbReference type="RefSeq" id="WP_053250268.1">
    <property type="nucleotide sequence ID" value="NZ_LGAP01000012.1"/>
</dbReference>
<evidence type="ECO:0000313" key="4">
    <source>
        <dbReference type="Proteomes" id="UP000037425"/>
    </source>
</evidence>
<dbReference type="PATRIC" id="fig|106592.7.peg.1484"/>
<reference evidence="4" key="1">
    <citation type="submission" date="2015-07" db="EMBL/GenBank/DDBJ databases">
        <title>Whole genome sequence of an Ensifer adhaerens strain isolated from a cave pool in the Wind Cave National Park.</title>
        <authorList>
            <person name="Eng W.W.H."/>
            <person name="Gan H.M."/>
            <person name="Barton H.A."/>
            <person name="Savka M.A."/>
        </authorList>
    </citation>
    <scope>NUCLEOTIDE SEQUENCE [LARGE SCALE GENOMIC DNA]</scope>
    <source>
        <strain evidence="4">SD006</strain>
    </source>
</reference>
<feature type="domain" description="DUF305" evidence="2">
    <location>
        <begin position="38"/>
        <end position="136"/>
    </location>
</feature>
<protein>
    <recommendedName>
        <fullName evidence="2">DUF305 domain-containing protein</fullName>
    </recommendedName>
</protein>
<proteinExistence type="predicted"/>
<feature type="chain" id="PRO_5005581429" description="DUF305 domain-containing protein" evidence="1">
    <location>
        <begin position="21"/>
        <end position="142"/>
    </location>
</feature>
<dbReference type="PANTHER" id="PTHR36933">
    <property type="entry name" value="SLL0788 PROTEIN"/>
    <property type="match status" value="1"/>
</dbReference>
<name>A0A0L8BRP5_ENSAD</name>
<dbReference type="Gene3D" id="1.20.1260.10">
    <property type="match status" value="1"/>
</dbReference>
<organism evidence="3 4">
    <name type="scientific">Ensifer adhaerens</name>
    <name type="common">Sinorhizobium morelense</name>
    <dbReference type="NCBI Taxonomy" id="106592"/>
    <lineage>
        <taxon>Bacteria</taxon>
        <taxon>Pseudomonadati</taxon>
        <taxon>Pseudomonadota</taxon>
        <taxon>Alphaproteobacteria</taxon>
        <taxon>Hyphomicrobiales</taxon>
        <taxon>Rhizobiaceae</taxon>
        <taxon>Sinorhizobium/Ensifer group</taxon>
        <taxon>Ensifer</taxon>
    </lineage>
</organism>
<evidence type="ECO:0000259" key="2">
    <source>
        <dbReference type="Pfam" id="PF03713"/>
    </source>
</evidence>
<gene>
    <name evidence="3" type="ORF">AC244_18430</name>
</gene>